<dbReference type="AlphaFoldDB" id="A0A6A6WE33"/>
<dbReference type="OrthoDB" id="5363415at2759"/>
<dbReference type="EMBL" id="ML996567">
    <property type="protein sequence ID" value="KAF2761068.1"/>
    <property type="molecule type" value="Genomic_DNA"/>
</dbReference>
<feature type="region of interest" description="Disordered" evidence="1">
    <location>
        <begin position="31"/>
        <end position="59"/>
    </location>
</feature>
<dbReference type="GeneID" id="54490333"/>
<evidence type="ECO:0000313" key="2">
    <source>
        <dbReference type="EMBL" id="KAF2761068.1"/>
    </source>
</evidence>
<evidence type="ECO:0000256" key="1">
    <source>
        <dbReference type="SAM" id="MobiDB-lite"/>
    </source>
</evidence>
<protein>
    <submittedName>
        <fullName evidence="2">Uncharacterized protein</fullName>
    </submittedName>
</protein>
<proteinExistence type="predicted"/>
<dbReference type="Pfam" id="PF10454">
    <property type="entry name" value="DUF2458"/>
    <property type="match status" value="1"/>
</dbReference>
<dbReference type="InterPro" id="IPR018858">
    <property type="entry name" value="DUF2458"/>
</dbReference>
<organism evidence="2 3">
    <name type="scientific">Pseudovirgaria hyperparasitica</name>
    <dbReference type="NCBI Taxonomy" id="470096"/>
    <lineage>
        <taxon>Eukaryota</taxon>
        <taxon>Fungi</taxon>
        <taxon>Dikarya</taxon>
        <taxon>Ascomycota</taxon>
        <taxon>Pezizomycotina</taxon>
        <taxon>Dothideomycetes</taxon>
        <taxon>Dothideomycetes incertae sedis</taxon>
        <taxon>Acrospermales</taxon>
        <taxon>Acrospermaceae</taxon>
        <taxon>Pseudovirgaria</taxon>
    </lineage>
</organism>
<dbReference type="Proteomes" id="UP000799437">
    <property type="component" value="Unassembled WGS sequence"/>
</dbReference>
<keyword evidence="3" id="KW-1185">Reference proteome</keyword>
<gene>
    <name evidence="2" type="ORF">EJ05DRAFT_535922</name>
</gene>
<feature type="compositionally biased region" description="Polar residues" evidence="1">
    <location>
        <begin position="32"/>
        <end position="58"/>
    </location>
</feature>
<reference evidence="2" key="1">
    <citation type="journal article" date="2020" name="Stud. Mycol.">
        <title>101 Dothideomycetes genomes: a test case for predicting lifestyles and emergence of pathogens.</title>
        <authorList>
            <person name="Haridas S."/>
            <person name="Albert R."/>
            <person name="Binder M."/>
            <person name="Bloem J."/>
            <person name="Labutti K."/>
            <person name="Salamov A."/>
            <person name="Andreopoulos B."/>
            <person name="Baker S."/>
            <person name="Barry K."/>
            <person name="Bills G."/>
            <person name="Bluhm B."/>
            <person name="Cannon C."/>
            <person name="Castanera R."/>
            <person name="Culley D."/>
            <person name="Daum C."/>
            <person name="Ezra D."/>
            <person name="Gonzalez J."/>
            <person name="Henrissat B."/>
            <person name="Kuo A."/>
            <person name="Liang C."/>
            <person name="Lipzen A."/>
            <person name="Lutzoni F."/>
            <person name="Magnuson J."/>
            <person name="Mondo S."/>
            <person name="Nolan M."/>
            <person name="Ohm R."/>
            <person name="Pangilinan J."/>
            <person name="Park H.-J."/>
            <person name="Ramirez L."/>
            <person name="Alfaro M."/>
            <person name="Sun H."/>
            <person name="Tritt A."/>
            <person name="Yoshinaga Y."/>
            <person name="Zwiers L.-H."/>
            <person name="Turgeon B."/>
            <person name="Goodwin S."/>
            <person name="Spatafora J."/>
            <person name="Crous P."/>
            <person name="Grigoriev I."/>
        </authorList>
    </citation>
    <scope>NUCLEOTIDE SEQUENCE</scope>
    <source>
        <strain evidence="2">CBS 121739</strain>
    </source>
</reference>
<dbReference type="RefSeq" id="XP_033603519.1">
    <property type="nucleotide sequence ID" value="XM_033749279.1"/>
</dbReference>
<name>A0A6A6WE33_9PEZI</name>
<accession>A0A6A6WE33</accession>
<sequence length="255" mass="28299">MDSNGSNGSNEAPADLASILATLAALAPQKGQPISNITPGNSSLNARSFTDTQSNATRSEYPDHVSIRNDPGRCPTTSEEAVYIPQGRQSFHAQLSTPEPRSYTPPPMDPATIIEWPQGLRCVTKIASQNPMFRTIIRKMMAEQERHETMWWNGRRKLLESHGNPSAKKRSDAVNNELKRYDLKVYKATQSMVQSMSGELKSLGVPFFGVRNGLVISTRSNSKKQHEGPPQSITPEQLLQLQRKMIAHLVDMYGP</sequence>
<evidence type="ECO:0000313" key="3">
    <source>
        <dbReference type="Proteomes" id="UP000799437"/>
    </source>
</evidence>